<dbReference type="AlphaFoldDB" id="A0A0E9U1X1"/>
<dbReference type="EMBL" id="GBXM01048791">
    <property type="protein sequence ID" value="JAH59786.1"/>
    <property type="molecule type" value="Transcribed_RNA"/>
</dbReference>
<reference evidence="1" key="1">
    <citation type="submission" date="2014-11" db="EMBL/GenBank/DDBJ databases">
        <authorList>
            <person name="Amaro Gonzalez C."/>
        </authorList>
    </citation>
    <scope>NUCLEOTIDE SEQUENCE</scope>
</reference>
<organism evidence="1">
    <name type="scientific">Anguilla anguilla</name>
    <name type="common">European freshwater eel</name>
    <name type="synonym">Muraena anguilla</name>
    <dbReference type="NCBI Taxonomy" id="7936"/>
    <lineage>
        <taxon>Eukaryota</taxon>
        <taxon>Metazoa</taxon>
        <taxon>Chordata</taxon>
        <taxon>Craniata</taxon>
        <taxon>Vertebrata</taxon>
        <taxon>Euteleostomi</taxon>
        <taxon>Actinopterygii</taxon>
        <taxon>Neopterygii</taxon>
        <taxon>Teleostei</taxon>
        <taxon>Anguilliformes</taxon>
        <taxon>Anguillidae</taxon>
        <taxon>Anguilla</taxon>
    </lineage>
</organism>
<reference evidence="1" key="2">
    <citation type="journal article" date="2015" name="Fish Shellfish Immunol.">
        <title>Early steps in the European eel (Anguilla anguilla)-Vibrio vulnificus interaction in the gills: Role of the RtxA13 toxin.</title>
        <authorList>
            <person name="Callol A."/>
            <person name="Pajuelo D."/>
            <person name="Ebbesson L."/>
            <person name="Teles M."/>
            <person name="MacKenzie S."/>
            <person name="Amaro C."/>
        </authorList>
    </citation>
    <scope>NUCLEOTIDE SEQUENCE</scope>
</reference>
<protein>
    <submittedName>
        <fullName evidence="1">Uncharacterized protein</fullName>
    </submittedName>
</protein>
<name>A0A0E9U1X1_ANGAN</name>
<accession>A0A0E9U1X1</accession>
<proteinExistence type="predicted"/>
<sequence length="34" mass="4043">MKVVRGYVKIYLYAFHVTLSMHNLAVCCRARERN</sequence>
<evidence type="ECO:0000313" key="1">
    <source>
        <dbReference type="EMBL" id="JAH59786.1"/>
    </source>
</evidence>